<evidence type="ECO:0000313" key="3">
    <source>
        <dbReference type="EMBL" id="HJB39929.1"/>
    </source>
</evidence>
<evidence type="ECO:0008006" key="5">
    <source>
        <dbReference type="Google" id="ProtNLM"/>
    </source>
</evidence>
<dbReference type="Proteomes" id="UP000824209">
    <property type="component" value="Unassembled WGS sequence"/>
</dbReference>
<name>A0A9D2M3E5_9FIRM</name>
<keyword evidence="2" id="KW-0732">Signal</keyword>
<reference evidence="3" key="2">
    <citation type="submission" date="2021-04" db="EMBL/GenBank/DDBJ databases">
        <authorList>
            <person name="Gilroy R."/>
        </authorList>
    </citation>
    <scope>NUCLEOTIDE SEQUENCE</scope>
    <source>
        <strain evidence="3">ChiBcec8-14828</strain>
    </source>
</reference>
<proteinExistence type="predicted"/>
<comment type="caution">
    <text evidence="3">The sequence shown here is derived from an EMBL/GenBank/DDBJ whole genome shotgun (WGS) entry which is preliminary data.</text>
</comment>
<feature type="chain" id="PRO_5038658454" description="Ig-like domain-containing protein" evidence="2">
    <location>
        <begin position="27"/>
        <end position="244"/>
    </location>
</feature>
<feature type="region of interest" description="Disordered" evidence="1">
    <location>
        <begin position="144"/>
        <end position="167"/>
    </location>
</feature>
<organism evidence="3 4">
    <name type="scientific">Candidatus Ruthenibacterium avium</name>
    <dbReference type="NCBI Taxonomy" id="2838751"/>
    <lineage>
        <taxon>Bacteria</taxon>
        <taxon>Bacillati</taxon>
        <taxon>Bacillota</taxon>
        <taxon>Clostridia</taxon>
        <taxon>Eubacteriales</taxon>
        <taxon>Oscillospiraceae</taxon>
        <taxon>Ruthenibacterium</taxon>
    </lineage>
</organism>
<reference evidence="3" key="1">
    <citation type="journal article" date="2021" name="PeerJ">
        <title>Extensive microbial diversity within the chicken gut microbiome revealed by metagenomics and culture.</title>
        <authorList>
            <person name="Gilroy R."/>
            <person name="Ravi A."/>
            <person name="Getino M."/>
            <person name="Pursley I."/>
            <person name="Horton D.L."/>
            <person name="Alikhan N.F."/>
            <person name="Baker D."/>
            <person name="Gharbi K."/>
            <person name="Hall N."/>
            <person name="Watson M."/>
            <person name="Adriaenssens E.M."/>
            <person name="Foster-Nyarko E."/>
            <person name="Jarju S."/>
            <person name="Secka A."/>
            <person name="Antonio M."/>
            <person name="Oren A."/>
            <person name="Chaudhuri R.R."/>
            <person name="La Ragione R."/>
            <person name="Hildebrand F."/>
            <person name="Pallen M.J."/>
        </authorList>
    </citation>
    <scope>NUCLEOTIDE SEQUENCE</scope>
    <source>
        <strain evidence="3">ChiBcec8-14828</strain>
    </source>
</reference>
<protein>
    <recommendedName>
        <fullName evidence="5">Ig-like domain-containing protein</fullName>
    </recommendedName>
</protein>
<evidence type="ECO:0000256" key="1">
    <source>
        <dbReference type="SAM" id="MobiDB-lite"/>
    </source>
</evidence>
<gene>
    <name evidence="3" type="ORF">H9943_05975</name>
</gene>
<evidence type="ECO:0000313" key="4">
    <source>
        <dbReference type="Proteomes" id="UP000824209"/>
    </source>
</evidence>
<evidence type="ECO:0000256" key="2">
    <source>
        <dbReference type="SAM" id="SignalP"/>
    </source>
</evidence>
<dbReference type="EMBL" id="DWYA01000054">
    <property type="protein sequence ID" value="HJB39929.1"/>
    <property type="molecule type" value="Genomic_DNA"/>
</dbReference>
<feature type="compositionally biased region" description="Low complexity" evidence="1">
    <location>
        <begin position="149"/>
        <end position="165"/>
    </location>
</feature>
<dbReference type="AlphaFoldDB" id="A0A9D2M3E5"/>
<accession>A0A9D2M3E5</accession>
<feature type="signal peptide" evidence="2">
    <location>
        <begin position="1"/>
        <end position="26"/>
    </location>
</feature>
<sequence>MKRRFLVKAAALCAVLTFGFTASGFAQVKSTVETQTENDWLVCSCGKTMQEHQDEIAAADTSTLDYLNCSCGGRLIEEPIYTSPGEYTGESTNCKHSPVGMDYEKICTVTYEVTCSRCTLSAQRQEEKAVWHCDFIDGPRMQNEVSTPASETSAEAQQEATAVTEETTEEEVGLCSCGGKRVESLLFASPWDFTGAQRLCVHGSLGGYDKEQYRNLIYRTTCNRCDISFQRTATETQWACYGVT</sequence>